<dbReference type="OrthoDB" id="9787190at2"/>
<dbReference type="PANTHER" id="PTHR13847:SF280">
    <property type="entry name" value="D-AMINO ACID DEHYDROGENASE"/>
    <property type="match status" value="1"/>
</dbReference>
<dbReference type="GO" id="GO:0005737">
    <property type="term" value="C:cytoplasm"/>
    <property type="evidence" value="ECO:0007669"/>
    <property type="project" value="TreeGrafter"/>
</dbReference>
<proteinExistence type="inferred from homology"/>
<evidence type="ECO:0000313" key="4">
    <source>
        <dbReference type="EMBL" id="PSJ65164.1"/>
    </source>
</evidence>
<dbReference type="EMBL" id="PXYK01000002">
    <property type="protein sequence ID" value="PSJ65164.1"/>
    <property type="molecule type" value="Genomic_DNA"/>
</dbReference>
<comment type="similarity">
    <text evidence="1">Belongs to the DadA oxidoreductase family.</text>
</comment>
<dbReference type="Gene3D" id="3.30.9.10">
    <property type="entry name" value="D-Amino Acid Oxidase, subunit A, domain 2"/>
    <property type="match status" value="2"/>
</dbReference>
<protein>
    <submittedName>
        <fullName evidence="4">D-amino-acid oxidase</fullName>
    </submittedName>
</protein>
<sequence>MGDLDASRYALQLRQVAPDAALPKSADVVIIGGGIVGVSAAWHLARRGLSVALCEKGAIAGEQSGRNWGWCRNTLRHPAEIPLMRQSMRDWRDPAVFGALDTGFRTTGILYLGGRSRNDEAGYEAWLASVRPHALDSRMVTAAEAAQLVPGGAQPGRGGLYTASDGGAEPDRATAAIGEAARVFGATIHSGCAVRSIETQGGRLSGVVTERGPIACGAVLLAAGIWSRLFAGNLGIDLPQLKVMGSVMRTHPLPGGPEVSVAGRRFGWRKRRDGGYIVSQADATIFDIVPDSFRLLSDFRPAFAAGLRSLRLRIGRRFVEEARLARHWQPDEITPFEQVRIADPEPAGWVLREAAQKIAEAYPLFAGMRIAGRWGGLIDVMPDALPVIGPVTAVSGLFMATGFSGHGFGIGPGAGRLAAEMICGEPPCVDPAAFHLDRFSRTASMSRQPKEEEK</sequence>
<dbReference type="SUPFAM" id="SSF51905">
    <property type="entry name" value="FAD/NAD(P)-binding domain"/>
    <property type="match status" value="1"/>
</dbReference>
<evidence type="ECO:0000256" key="2">
    <source>
        <dbReference type="ARBA" id="ARBA00023002"/>
    </source>
</evidence>
<evidence type="ECO:0000313" key="5">
    <source>
        <dbReference type="Proteomes" id="UP000241229"/>
    </source>
</evidence>
<dbReference type="GO" id="GO:0005886">
    <property type="term" value="C:plasma membrane"/>
    <property type="evidence" value="ECO:0007669"/>
    <property type="project" value="TreeGrafter"/>
</dbReference>
<keyword evidence="2" id="KW-0560">Oxidoreductase</keyword>
<dbReference type="PANTHER" id="PTHR13847">
    <property type="entry name" value="SARCOSINE DEHYDROGENASE-RELATED"/>
    <property type="match status" value="1"/>
</dbReference>
<comment type="caution">
    <text evidence="4">The sequence shown here is derived from an EMBL/GenBank/DDBJ whole genome shotgun (WGS) entry which is preliminary data.</text>
</comment>
<gene>
    <name evidence="4" type="ORF">C7I84_02110</name>
</gene>
<reference evidence="4 5" key="1">
    <citation type="submission" date="2018-03" db="EMBL/GenBank/DDBJ databases">
        <title>The draft genome of Mesorhizobium sp. 6GN-30.</title>
        <authorList>
            <person name="Liu L."/>
            <person name="Li L."/>
            <person name="Wang T."/>
            <person name="Zhang X."/>
            <person name="Liang L."/>
        </authorList>
    </citation>
    <scope>NUCLEOTIDE SEQUENCE [LARGE SCALE GENOMIC DNA]</scope>
    <source>
        <strain evidence="4 5">6GN30</strain>
    </source>
</reference>
<dbReference type="InterPro" id="IPR036188">
    <property type="entry name" value="FAD/NAD-bd_sf"/>
</dbReference>
<organism evidence="4 5">
    <name type="scientific">Kumtagia ephedrae</name>
    <dbReference type="NCBI Taxonomy" id="2116701"/>
    <lineage>
        <taxon>Bacteria</taxon>
        <taxon>Pseudomonadati</taxon>
        <taxon>Pseudomonadota</taxon>
        <taxon>Alphaproteobacteria</taxon>
        <taxon>Hyphomicrobiales</taxon>
        <taxon>Phyllobacteriaceae</taxon>
        <taxon>Kumtagia</taxon>
    </lineage>
</organism>
<accession>A0A2P7SRP8</accession>
<dbReference type="Proteomes" id="UP000241229">
    <property type="component" value="Unassembled WGS sequence"/>
</dbReference>
<dbReference type="GO" id="GO:0008718">
    <property type="term" value="F:D-amino-acid dehydrogenase activity"/>
    <property type="evidence" value="ECO:0007669"/>
    <property type="project" value="TreeGrafter"/>
</dbReference>
<dbReference type="Pfam" id="PF01266">
    <property type="entry name" value="DAO"/>
    <property type="match status" value="1"/>
</dbReference>
<evidence type="ECO:0000259" key="3">
    <source>
        <dbReference type="Pfam" id="PF01266"/>
    </source>
</evidence>
<dbReference type="InterPro" id="IPR006076">
    <property type="entry name" value="FAD-dep_OxRdtase"/>
</dbReference>
<dbReference type="RefSeq" id="WP_106770504.1">
    <property type="nucleotide sequence ID" value="NZ_PXYK01000002.1"/>
</dbReference>
<name>A0A2P7SRP8_9HYPH</name>
<keyword evidence="5" id="KW-1185">Reference proteome</keyword>
<dbReference type="GO" id="GO:0055130">
    <property type="term" value="P:D-alanine catabolic process"/>
    <property type="evidence" value="ECO:0007669"/>
    <property type="project" value="TreeGrafter"/>
</dbReference>
<evidence type="ECO:0000256" key="1">
    <source>
        <dbReference type="ARBA" id="ARBA00009410"/>
    </source>
</evidence>
<dbReference type="Gene3D" id="3.50.50.60">
    <property type="entry name" value="FAD/NAD(P)-binding domain"/>
    <property type="match status" value="2"/>
</dbReference>
<feature type="domain" description="FAD dependent oxidoreductase" evidence="3">
    <location>
        <begin position="27"/>
        <end position="421"/>
    </location>
</feature>
<dbReference type="AlphaFoldDB" id="A0A2P7SRP8"/>